<accession>A0A812N4C3</accession>
<evidence type="ECO:0000256" key="1">
    <source>
        <dbReference type="SAM" id="MobiDB-lite"/>
    </source>
</evidence>
<dbReference type="EMBL" id="CAJNDS010001779">
    <property type="protein sequence ID" value="CAE7278596.1"/>
    <property type="molecule type" value="Genomic_DNA"/>
</dbReference>
<protein>
    <recommendedName>
        <fullName evidence="4">Ubiquitin-like protease family profile domain-containing protein</fullName>
    </recommendedName>
</protein>
<sequence>MFAVPHLSHEYDSGEPRDLMNHGATHQGDLATPPACPVGMTDTTFTWGLQLLQRIASANYEIVPPVVSSELVKGFPAVHLLPPVPWSFRCLGILLPFVHQNHWTVLVLQVESAGLQATCFDGIPHRNAMAASQLANLIGRTWGMPCLSFAEVTLGTQKVAHTCGQIALAHCAILLRPLSASFEQFFRWADQLAQSVPFLPYAVFGAGGLSESQSRQLSDTLLSKGVPSENIAARIQAACSKVGVVPIATALASKHPWAALKAAAGKPGSAFRWVSTDELQAQIDAKASAKFGTTVPNGKSKKAKAKGVKKSGSPLLIDPSTLQMSPDSFSSNDGQPLCQLAMDEVQPMARGICFCTPAEVAPFLNNFKSISVDALGLLTTAALPAEAVGAAPVTALRYPAIYGPTQEAVLISGSLVQLGDASVQLTTHDIAEVEQLDTVVIKLSLYRDQCSIGWERICEAPIRALLQQVPELSLCQVAGCKQDSGCSRFHPAVEEQVDHLLLDIWGRQFQKLGGGREEPSQAFVFQAYIRVPASAVPHLHKITYPGLFFEPRAADGSGPHAGYAVVWLPGATAEEARHALRTCDKAIALTRLGSRFGVRVKETDEEIAFNMLRPAHPFVKVRISAKYKLHPLPFGCQRQALLKILQHWQWSAKPLQPDKGTAEGASWIVGASSEPPALALPLGESHVIVTKVQDLGNAKSKPPALYASSRTIKHIRYDDGPTDPAIDPWSDGQDPWAKARQQFAPPPGLSLVKSSQPSPGPSKLEQLGSELKQDLRSLMQTELASRSAGQDSVSSAQEARLEKLEVGMKELQEQNRKFEGWFATFGNRVSEQATTIQGVQHTLQSQSQDIHRLRSDVEMTVGNAVGQLQADMTQQLSAQLAGQLEQIQALFADKKPRTS</sequence>
<dbReference type="AlphaFoldDB" id="A0A812N4C3"/>
<dbReference type="OrthoDB" id="440862at2759"/>
<keyword evidence="3" id="KW-1185">Reference proteome</keyword>
<feature type="compositionally biased region" description="Basic and acidic residues" evidence="1">
    <location>
        <begin position="7"/>
        <end position="20"/>
    </location>
</feature>
<reference evidence="2" key="1">
    <citation type="submission" date="2021-02" db="EMBL/GenBank/DDBJ databases">
        <authorList>
            <person name="Dougan E. K."/>
            <person name="Rhodes N."/>
            <person name="Thang M."/>
            <person name="Chan C."/>
        </authorList>
    </citation>
    <scope>NUCLEOTIDE SEQUENCE</scope>
</reference>
<feature type="region of interest" description="Disordered" evidence="1">
    <location>
        <begin position="716"/>
        <end position="765"/>
    </location>
</feature>
<evidence type="ECO:0008006" key="4">
    <source>
        <dbReference type="Google" id="ProtNLM"/>
    </source>
</evidence>
<proteinExistence type="predicted"/>
<name>A0A812N4C3_9DINO</name>
<feature type="region of interest" description="Disordered" evidence="1">
    <location>
        <begin position="1"/>
        <end position="26"/>
    </location>
</feature>
<comment type="caution">
    <text evidence="2">The sequence shown here is derived from an EMBL/GenBank/DDBJ whole genome shotgun (WGS) entry which is preliminary data.</text>
</comment>
<gene>
    <name evidence="2" type="ORF">SNAT2548_LOCUS14773</name>
</gene>
<organism evidence="2 3">
    <name type="scientific">Symbiodinium natans</name>
    <dbReference type="NCBI Taxonomy" id="878477"/>
    <lineage>
        <taxon>Eukaryota</taxon>
        <taxon>Sar</taxon>
        <taxon>Alveolata</taxon>
        <taxon>Dinophyceae</taxon>
        <taxon>Suessiales</taxon>
        <taxon>Symbiodiniaceae</taxon>
        <taxon>Symbiodinium</taxon>
    </lineage>
</organism>
<dbReference type="Proteomes" id="UP000604046">
    <property type="component" value="Unassembled WGS sequence"/>
</dbReference>
<evidence type="ECO:0000313" key="2">
    <source>
        <dbReference type="EMBL" id="CAE7278596.1"/>
    </source>
</evidence>
<evidence type="ECO:0000313" key="3">
    <source>
        <dbReference type="Proteomes" id="UP000604046"/>
    </source>
</evidence>